<name>A0ACB9EXB9_9ASTR</name>
<organism evidence="1 2">
    <name type="scientific">Smallanthus sonchifolius</name>
    <dbReference type="NCBI Taxonomy" id="185202"/>
    <lineage>
        <taxon>Eukaryota</taxon>
        <taxon>Viridiplantae</taxon>
        <taxon>Streptophyta</taxon>
        <taxon>Embryophyta</taxon>
        <taxon>Tracheophyta</taxon>
        <taxon>Spermatophyta</taxon>
        <taxon>Magnoliopsida</taxon>
        <taxon>eudicotyledons</taxon>
        <taxon>Gunneridae</taxon>
        <taxon>Pentapetalae</taxon>
        <taxon>asterids</taxon>
        <taxon>campanulids</taxon>
        <taxon>Asterales</taxon>
        <taxon>Asteraceae</taxon>
        <taxon>Asteroideae</taxon>
        <taxon>Heliantheae alliance</taxon>
        <taxon>Millerieae</taxon>
        <taxon>Smallanthus</taxon>
    </lineage>
</organism>
<reference evidence="2" key="1">
    <citation type="journal article" date="2022" name="Mol. Ecol. Resour.">
        <title>The genomes of chicory, endive, great burdock and yacon provide insights into Asteraceae palaeo-polyploidization history and plant inulin production.</title>
        <authorList>
            <person name="Fan W."/>
            <person name="Wang S."/>
            <person name="Wang H."/>
            <person name="Wang A."/>
            <person name="Jiang F."/>
            <person name="Liu H."/>
            <person name="Zhao H."/>
            <person name="Xu D."/>
            <person name="Zhang Y."/>
        </authorList>
    </citation>
    <scope>NUCLEOTIDE SEQUENCE [LARGE SCALE GENOMIC DNA]</scope>
    <source>
        <strain evidence="2">cv. Yunnan</strain>
    </source>
</reference>
<evidence type="ECO:0000313" key="1">
    <source>
        <dbReference type="EMBL" id="KAI3763356.1"/>
    </source>
</evidence>
<proteinExistence type="predicted"/>
<comment type="caution">
    <text evidence="1">The sequence shown here is derived from an EMBL/GenBank/DDBJ whole genome shotgun (WGS) entry which is preliminary data.</text>
</comment>
<accession>A0ACB9EXB9</accession>
<dbReference type="Proteomes" id="UP001056120">
    <property type="component" value="Linkage Group LG17"/>
</dbReference>
<evidence type="ECO:0000313" key="2">
    <source>
        <dbReference type="Proteomes" id="UP001056120"/>
    </source>
</evidence>
<reference evidence="1 2" key="2">
    <citation type="journal article" date="2022" name="Mol. Ecol. Resour.">
        <title>The genomes of chicory, endive, great burdock and yacon provide insights into Asteraceae paleo-polyploidization history and plant inulin production.</title>
        <authorList>
            <person name="Fan W."/>
            <person name="Wang S."/>
            <person name="Wang H."/>
            <person name="Wang A."/>
            <person name="Jiang F."/>
            <person name="Liu H."/>
            <person name="Zhao H."/>
            <person name="Xu D."/>
            <person name="Zhang Y."/>
        </authorList>
    </citation>
    <scope>NUCLEOTIDE SEQUENCE [LARGE SCALE GENOMIC DNA]</scope>
    <source>
        <strain evidence="2">cv. Yunnan</strain>
        <tissue evidence="1">Leaves</tissue>
    </source>
</reference>
<keyword evidence="2" id="KW-1185">Reference proteome</keyword>
<gene>
    <name evidence="1" type="ORF">L1987_53812</name>
</gene>
<protein>
    <submittedName>
        <fullName evidence="1">Uncharacterized protein</fullName>
    </submittedName>
</protein>
<sequence>MKMLRSFYTVCILHVALTLAMVHAQDDQSGFISIDCGIPKGSKYTDKKTGLIYVSDAGFIEGGVSGEILPEYNYGTIDLPLTTLQSFPQNTRNCYTLRPEQGKNNRYLIRVRFLYGNYDSKDQPPQFDVYLGADIWCAVGISDSSVDYFCELIHLASSDYIHICLVNTGHGNPFISAIELRLLDITMYETRSTTLFRDASFSFGSNERVRSDI</sequence>
<dbReference type="EMBL" id="CM042034">
    <property type="protein sequence ID" value="KAI3763356.1"/>
    <property type="molecule type" value="Genomic_DNA"/>
</dbReference>